<name>A0ABY1KEI1_9BACL</name>
<evidence type="ECO:0000313" key="1">
    <source>
        <dbReference type="EMBL" id="SIR71602.1"/>
    </source>
</evidence>
<sequence>MANWLESTLQPTKLYYIKTIDGRRGESDSAVEIFDLLCGSGYSDCEDRATHLIMLSLLLKQVAMLLAQEENMADVYDGLGKIYSNYEKQEGEMKFNQEEITVLDSWDESTTIQSLIKTGYIELYQKVLTFGGSKEDNCQNCIFRDAGKNDYCSTWNMFDVNNKVSGCPFWTGNTRYSDYKEVMAVSLENTTQDILPPHCRVH</sequence>
<reference evidence="1 2" key="1">
    <citation type="submission" date="2017-01" db="EMBL/GenBank/DDBJ databases">
        <authorList>
            <person name="Varghese N."/>
            <person name="Submissions S."/>
        </authorList>
    </citation>
    <scope>NUCLEOTIDE SEQUENCE [LARGE SCALE GENOMIC DNA]</scope>
    <source>
        <strain evidence="1 2">ATCC 23464</strain>
    </source>
</reference>
<keyword evidence="2" id="KW-1185">Reference proteome</keyword>
<proteinExistence type="predicted"/>
<organism evidence="1 2">
    <name type="scientific">Paenibacillus macquariensis</name>
    <dbReference type="NCBI Taxonomy" id="948756"/>
    <lineage>
        <taxon>Bacteria</taxon>
        <taxon>Bacillati</taxon>
        <taxon>Bacillota</taxon>
        <taxon>Bacilli</taxon>
        <taxon>Bacillales</taxon>
        <taxon>Paenibacillaceae</taxon>
        <taxon>Paenibacillus</taxon>
    </lineage>
</organism>
<accession>A0ABY1KEI1</accession>
<gene>
    <name evidence="1" type="ORF">SAMN05421578_14210</name>
</gene>
<dbReference type="Proteomes" id="UP000186666">
    <property type="component" value="Unassembled WGS sequence"/>
</dbReference>
<protein>
    <submittedName>
        <fullName evidence="1">Uncharacterized protein</fullName>
    </submittedName>
</protein>
<dbReference type="RefSeq" id="WP_068591254.1">
    <property type="nucleotide sequence ID" value="NZ_FTNK01000042.1"/>
</dbReference>
<dbReference type="EMBL" id="FTNK01000042">
    <property type="protein sequence ID" value="SIR71602.1"/>
    <property type="molecule type" value="Genomic_DNA"/>
</dbReference>
<comment type="caution">
    <text evidence="1">The sequence shown here is derived from an EMBL/GenBank/DDBJ whole genome shotgun (WGS) entry which is preliminary data.</text>
</comment>
<evidence type="ECO:0000313" key="2">
    <source>
        <dbReference type="Proteomes" id="UP000186666"/>
    </source>
</evidence>